<evidence type="ECO:0000313" key="4">
    <source>
        <dbReference type="Proteomes" id="UP000011602"/>
    </source>
</evidence>
<keyword evidence="4" id="KW-1185">Reference proteome</keyword>
<dbReference type="SUPFAM" id="SSF103473">
    <property type="entry name" value="MFS general substrate transporter"/>
    <property type="match status" value="1"/>
</dbReference>
<feature type="transmembrane region" description="Helical" evidence="1">
    <location>
        <begin position="329"/>
        <end position="352"/>
    </location>
</feature>
<organism evidence="3 4">
    <name type="scientific">Natronolimnohabitans innermongolicus JCM 12255</name>
    <dbReference type="NCBI Taxonomy" id="1227499"/>
    <lineage>
        <taxon>Archaea</taxon>
        <taxon>Methanobacteriati</taxon>
        <taxon>Methanobacteriota</taxon>
        <taxon>Stenosarchaea group</taxon>
        <taxon>Halobacteria</taxon>
        <taxon>Halobacteriales</taxon>
        <taxon>Natrialbaceae</taxon>
        <taxon>Natronolimnohabitans</taxon>
    </lineage>
</organism>
<feature type="transmembrane region" description="Helical" evidence="1">
    <location>
        <begin position="146"/>
        <end position="165"/>
    </location>
</feature>
<protein>
    <submittedName>
        <fullName evidence="3">Major facilitator superfamily protein</fullName>
    </submittedName>
</protein>
<feature type="transmembrane region" description="Helical" evidence="1">
    <location>
        <begin position="177"/>
        <end position="197"/>
    </location>
</feature>
<keyword evidence="1" id="KW-0472">Membrane</keyword>
<feature type="transmembrane region" description="Helical" evidence="1">
    <location>
        <begin position="237"/>
        <end position="264"/>
    </location>
</feature>
<name>L9WMM7_9EURY</name>
<feature type="transmembrane region" description="Helical" evidence="1">
    <location>
        <begin position="56"/>
        <end position="80"/>
    </location>
</feature>
<dbReference type="Pfam" id="PF07690">
    <property type="entry name" value="MFS_1"/>
    <property type="match status" value="1"/>
</dbReference>
<keyword evidence="1" id="KW-0812">Transmembrane</keyword>
<dbReference type="InterPro" id="IPR036259">
    <property type="entry name" value="MFS_trans_sf"/>
</dbReference>
<sequence length="426" mass="43992">MSDVIPDPRRVIARRVYYGWVIVAGCLAMSMVVFGTSYAFGVFYDAFAAEFDVSRSVLALAFGIQTVFIYVVGLAAGWLVDRYGQRRIVACSTVILTAGLVWTAFARSYVELVAAFGVVTAVGMSGLYVVAYATIPLWFERRRGTAAGIASAGLGVGLFLIPQTADVFISALGWREAMLAIAAGVGTTMLVVTLLFVDEPEAVAAETSDEFADAAARADGLADRPSNSRAIIASPSFGFVFVGWVLLFTPVFVVLTHVVLYASAIGISRSVGVAAIAIVGATTTITRLGIGTASDRLGRTRTFLGCSGLMALVTAGMGGLGLLESASVRTAAFVLLIVCFGFAYGGCGGLISAQVADLFGNRNLNTLFAAMSVSFAVSGLLAPPLAGLSFDVLGSYTPAFVAAGLCAALGTGCVYGAARRIAGPSA</sequence>
<dbReference type="InterPro" id="IPR020846">
    <property type="entry name" value="MFS_dom"/>
</dbReference>
<dbReference type="Proteomes" id="UP000011602">
    <property type="component" value="Unassembled WGS sequence"/>
</dbReference>
<comment type="caution">
    <text evidence="3">The sequence shown here is derived from an EMBL/GenBank/DDBJ whole genome shotgun (WGS) entry which is preliminary data.</text>
</comment>
<evidence type="ECO:0000313" key="3">
    <source>
        <dbReference type="EMBL" id="ELY50471.1"/>
    </source>
</evidence>
<dbReference type="EMBL" id="AOHZ01000085">
    <property type="protein sequence ID" value="ELY50471.1"/>
    <property type="molecule type" value="Genomic_DNA"/>
</dbReference>
<feature type="transmembrane region" description="Helical" evidence="1">
    <location>
        <begin position="17"/>
        <end position="44"/>
    </location>
</feature>
<dbReference type="InterPro" id="IPR050327">
    <property type="entry name" value="Proton-linked_MCT"/>
</dbReference>
<dbReference type="PROSITE" id="PS50850">
    <property type="entry name" value="MFS"/>
    <property type="match status" value="1"/>
</dbReference>
<feature type="transmembrane region" description="Helical" evidence="1">
    <location>
        <begin position="302"/>
        <end position="323"/>
    </location>
</feature>
<reference evidence="3 4" key="1">
    <citation type="journal article" date="2014" name="PLoS Genet.">
        <title>Phylogenetically driven sequencing of extremely halophilic archaea reveals strategies for static and dynamic osmo-response.</title>
        <authorList>
            <person name="Becker E.A."/>
            <person name="Seitzer P.M."/>
            <person name="Tritt A."/>
            <person name="Larsen D."/>
            <person name="Krusor M."/>
            <person name="Yao A.I."/>
            <person name="Wu D."/>
            <person name="Madern D."/>
            <person name="Eisen J.A."/>
            <person name="Darling A.E."/>
            <person name="Facciotti M.T."/>
        </authorList>
    </citation>
    <scope>NUCLEOTIDE SEQUENCE [LARGE SCALE GENOMIC DNA]</scope>
    <source>
        <strain evidence="3 4">JCM 12255</strain>
    </source>
</reference>
<dbReference type="GO" id="GO:0022857">
    <property type="term" value="F:transmembrane transporter activity"/>
    <property type="evidence" value="ECO:0007669"/>
    <property type="project" value="InterPro"/>
</dbReference>
<dbReference type="eggNOG" id="arCOG00147">
    <property type="taxonomic scope" value="Archaea"/>
</dbReference>
<feature type="domain" description="Major facilitator superfamily (MFS) profile" evidence="2">
    <location>
        <begin position="21"/>
        <end position="422"/>
    </location>
</feature>
<dbReference type="STRING" id="1227499.C493_18731"/>
<keyword evidence="1" id="KW-1133">Transmembrane helix</keyword>
<dbReference type="Gene3D" id="1.20.1250.20">
    <property type="entry name" value="MFS general substrate transporter like domains"/>
    <property type="match status" value="1"/>
</dbReference>
<dbReference type="InterPro" id="IPR011701">
    <property type="entry name" value="MFS"/>
</dbReference>
<accession>L9WMM7</accession>
<evidence type="ECO:0000256" key="1">
    <source>
        <dbReference type="SAM" id="Phobius"/>
    </source>
</evidence>
<feature type="transmembrane region" description="Helical" evidence="1">
    <location>
        <begin position="270"/>
        <end position="290"/>
    </location>
</feature>
<dbReference type="PANTHER" id="PTHR11360:SF284">
    <property type="entry name" value="EG:103B4.3 PROTEIN-RELATED"/>
    <property type="match status" value="1"/>
</dbReference>
<evidence type="ECO:0000259" key="2">
    <source>
        <dbReference type="PROSITE" id="PS50850"/>
    </source>
</evidence>
<dbReference type="AlphaFoldDB" id="L9WMM7"/>
<proteinExistence type="predicted"/>
<feature type="transmembrane region" description="Helical" evidence="1">
    <location>
        <begin position="364"/>
        <end position="386"/>
    </location>
</feature>
<feature type="transmembrane region" description="Helical" evidence="1">
    <location>
        <begin position="112"/>
        <end position="139"/>
    </location>
</feature>
<feature type="transmembrane region" description="Helical" evidence="1">
    <location>
        <begin position="87"/>
        <end position="106"/>
    </location>
</feature>
<gene>
    <name evidence="3" type="ORF">C493_18731</name>
</gene>
<feature type="transmembrane region" description="Helical" evidence="1">
    <location>
        <begin position="398"/>
        <end position="418"/>
    </location>
</feature>
<dbReference type="PANTHER" id="PTHR11360">
    <property type="entry name" value="MONOCARBOXYLATE TRANSPORTER"/>
    <property type="match status" value="1"/>
</dbReference>